<feature type="compositionally biased region" description="Low complexity" evidence="1">
    <location>
        <begin position="106"/>
        <end position="121"/>
    </location>
</feature>
<feature type="region of interest" description="Disordered" evidence="1">
    <location>
        <begin position="93"/>
        <end position="182"/>
    </location>
</feature>
<keyword evidence="3" id="KW-1185">Reference proteome</keyword>
<evidence type="ECO:0000313" key="2">
    <source>
        <dbReference type="EMBL" id="WVZ14602.1"/>
    </source>
</evidence>
<feature type="compositionally biased region" description="Basic and acidic residues" evidence="1">
    <location>
        <begin position="158"/>
        <end position="182"/>
    </location>
</feature>
<evidence type="ECO:0000256" key="1">
    <source>
        <dbReference type="SAM" id="MobiDB-lite"/>
    </source>
</evidence>
<sequence length="211" mass="23770">MLWLRRLEEDCRSRGGGDIRLRGDRVAATRDEEFDDKRRGGDDGGLADLERLGDLELVAEAAAAEAAMAEVAAAEVAAAEATTTKATTTIEELSHWRKHHRQQRRGTNGATAQAGGTTKNGNEQKRPARPLAAQGEEEWESTGKKEVGETTGSTRRGRMGEHRQEWKSVDETPHRKNERARERRSLCRLIKIREMKRWQVYRQLLSGNSRQ</sequence>
<protein>
    <submittedName>
        <fullName evidence="2">Uncharacterized protein</fullName>
    </submittedName>
</protein>
<gene>
    <name evidence="2" type="ORF">V8G54_012168</name>
</gene>
<dbReference type="EMBL" id="CP144697">
    <property type="protein sequence ID" value="WVZ14602.1"/>
    <property type="molecule type" value="Genomic_DNA"/>
</dbReference>
<dbReference type="Proteomes" id="UP001374535">
    <property type="component" value="Chromosome 4"/>
</dbReference>
<organism evidence="2 3">
    <name type="scientific">Vigna mungo</name>
    <name type="common">Black gram</name>
    <name type="synonym">Phaseolus mungo</name>
    <dbReference type="NCBI Taxonomy" id="3915"/>
    <lineage>
        <taxon>Eukaryota</taxon>
        <taxon>Viridiplantae</taxon>
        <taxon>Streptophyta</taxon>
        <taxon>Embryophyta</taxon>
        <taxon>Tracheophyta</taxon>
        <taxon>Spermatophyta</taxon>
        <taxon>Magnoliopsida</taxon>
        <taxon>eudicotyledons</taxon>
        <taxon>Gunneridae</taxon>
        <taxon>Pentapetalae</taxon>
        <taxon>rosids</taxon>
        <taxon>fabids</taxon>
        <taxon>Fabales</taxon>
        <taxon>Fabaceae</taxon>
        <taxon>Papilionoideae</taxon>
        <taxon>50 kb inversion clade</taxon>
        <taxon>NPAAA clade</taxon>
        <taxon>indigoferoid/millettioid clade</taxon>
        <taxon>Phaseoleae</taxon>
        <taxon>Vigna</taxon>
    </lineage>
</organism>
<name>A0AAQ3NTP2_VIGMU</name>
<dbReference type="AlphaFoldDB" id="A0AAQ3NTP2"/>
<proteinExistence type="predicted"/>
<reference evidence="2 3" key="1">
    <citation type="journal article" date="2023" name="Life. Sci Alliance">
        <title>Evolutionary insights into 3D genome organization and epigenetic landscape of Vigna mungo.</title>
        <authorList>
            <person name="Junaid A."/>
            <person name="Singh B."/>
            <person name="Bhatia S."/>
        </authorList>
    </citation>
    <scope>NUCLEOTIDE SEQUENCE [LARGE SCALE GENOMIC DNA]</scope>
    <source>
        <strain evidence="2">Urdbean</strain>
    </source>
</reference>
<accession>A0AAQ3NTP2</accession>
<evidence type="ECO:0000313" key="3">
    <source>
        <dbReference type="Proteomes" id="UP001374535"/>
    </source>
</evidence>